<name>A0ABV8CPJ7_9GAMM</name>
<evidence type="ECO:0000313" key="4">
    <source>
        <dbReference type="EMBL" id="MFC3914097.1"/>
    </source>
</evidence>
<feature type="active site" description="S-selanylcysteine intermediate" evidence="2">
    <location>
        <position position="97"/>
    </location>
</feature>
<dbReference type="PROSITE" id="PS50206">
    <property type="entry name" value="RHODANESE_3"/>
    <property type="match status" value="1"/>
</dbReference>
<comment type="similarity">
    <text evidence="2">Belongs to the SelU family.</text>
</comment>
<dbReference type="InterPro" id="IPR036873">
    <property type="entry name" value="Rhodanese-like_dom_sf"/>
</dbReference>
<reference evidence="5" key="1">
    <citation type="journal article" date="2019" name="Int. J. Syst. Evol. Microbiol.">
        <title>The Global Catalogue of Microorganisms (GCM) 10K type strain sequencing project: providing services to taxonomists for standard genome sequencing and annotation.</title>
        <authorList>
            <consortium name="The Broad Institute Genomics Platform"/>
            <consortium name="The Broad Institute Genome Sequencing Center for Infectious Disease"/>
            <person name="Wu L."/>
            <person name="Ma J."/>
        </authorList>
    </citation>
    <scope>NUCLEOTIDE SEQUENCE [LARGE SCALE GENOMIC DNA]</scope>
    <source>
        <strain evidence="5">CCUG 54939</strain>
    </source>
</reference>
<comment type="catalytic activity">
    <reaction evidence="2">
        <text>5-methylaminomethyl-2-thiouridine(34) in tRNA + (2E)-geranyl diphosphate = 5-methylaminomethyl-S-(2E)-geranyl-thiouridine(34) in tRNA + diphosphate</text>
        <dbReference type="Rhea" id="RHEA:14085"/>
        <dbReference type="Rhea" id="RHEA-COMP:10195"/>
        <dbReference type="Rhea" id="RHEA-COMP:14654"/>
        <dbReference type="ChEBI" id="CHEBI:33019"/>
        <dbReference type="ChEBI" id="CHEBI:58057"/>
        <dbReference type="ChEBI" id="CHEBI:74455"/>
        <dbReference type="ChEBI" id="CHEBI:140632"/>
    </reaction>
</comment>
<dbReference type="NCBIfam" id="NF008750">
    <property type="entry name" value="PRK11784.1-2"/>
    <property type="match status" value="1"/>
</dbReference>
<dbReference type="InterPro" id="IPR058840">
    <property type="entry name" value="AAA_SelU"/>
</dbReference>
<dbReference type="PANTHER" id="PTHR30401:SF0">
    <property type="entry name" value="TRNA 2-SELENOURIDINE SYNTHASE"/>
    <property type="match status" value="1"/>
</dbReference>
<dbReference type="GO" id="GO:0016740">
    <property type="term" value="F:transferase activity"/>
    <property type="evidence" value="ECO:0007669"/>
    <property type="project" value="UniProtKB-KW"/>
</dbReference>
<dbReference type="InterPro" id="IPR017582">
    <property type="entry name" value="SelU"/>
</dbReference>
<dbReference type="NCBIfam" id="TIGR03167">
    <property type="entry name" value="tRNA_sel_U_synt"/>
    <property type="match status" value="1"/>
</dbReference>
<comment type="subunit">
    <text evidence="2">Monomer.</text>
</comment>
<evidence type="ECO:0000256" key="1">
    <source>
        <dbReference type="ARBA" id="ARBA00023266"/>
    </source>
</evidence>
<dbReference type="Pfam" id="PF26341">
    <property type="entry name" value="AAA_SelU"/>
    <property type="match status" value="1"/>
</dbReference>
<comment type="catalytic activity">
    <reaction evidence="2">
        <text>5-methylaminomethyl-2-thiouridine(34) in tRNA + selenophosphate + (2E)-geranyl diphosphate + H2O + H(+) = 5-methylaminomethyl-2-selenouridine(34) in tRNA + (2E)-thiogeraniol + phosphate + diphosphate</text>
        <dbReference type="Rhea" id="RHEA:42716"/>
        <dbReference type="Rhea" id="RHEA-COMP:10195"/>
        <dbReference type="Rhea" id="RHEA-COMP:10196"/>
        <dbReference type="ChEBI" id="CHEBI:15377"/>
        <dbReference type="ChEBI" id="CHEBI:15378"/>
        <dbReference type="ChEBI" id="CHEBI:16144"/>
        <dbReference type="ChEBI" id="CHEBI:33019"/>
        <dbReference type="ChEBI" id="CHEBI:43474"/>
        <dbReference type="ChEBI" id="CHEBI:58057"/>
        <dbReference type="ChEBI" id="CHEBI:74455"/>
        <dbReference type="ChEBI" id="CHEBI:82743"/>
        <dbReference type="ChEBI" id="CHEBI:143703"/>
        <dbReference type="EC" id="2.9.1.3"/>
    </reaction>
</comment>
<proteinExistence type="inferred from homology"/>
<dbReference type="NCBIfam" id="NF008751">
    <property type="entry name" value="PRK11784.1-3"/>
    <property type="match status" value="1"/>
</dbReference>
<organism evidence="4 5">
    <name type="scientific">Pseudaeromonas sharmana</name>
    <dbReference type="NCBI Taxonomy" id="328412"/>
    <lineage>
        <taxon>Bacteria</taxon>
        <taxon>Pseudomonadati</taxon>
        <taxon>Pseudomonadota</taxon>
        <taxon>Gammaproteobacteria</taxon>
        <taxon>Aeromonadales</taxon>
        <taxon>Aeromonadaceae</taxon>
        <taxon>Pseudaeromonas</taxon>
    </lineage>
</organism>
<dbReference type="RefSeq" id="WP_377153918.1">
    <property type="nucleotide sequence ID" value="NZ_JBHSAF010000014.1"/>
</dbReference>
<comment type="function">
    <text evidence="2">Involved in the post-transcriptional modification of the uridine at the wobble position (U34) of tRNA(Lys), tRNA(Glu) and tRNA(Gln). Catalyzes the conversion of 2-thiouridine (S2U-RNA) to 2-selenouridine (Se2U-RNA). Acts in a two-step process involving geranylation of 2-thiouridine (S2U) to S-geranyl-2-thiouridine (geS2U) and subsequent selenation of the latter derivative to 2-selenouridine (Se2U) in the tRNA chain.</text>
</comment>
<keyword evidence="5" id="KW-1185">Reference proteome</keyword>
<gene>
    <name evidence="4" type="primary">mnmH</name>
    <name evidence="2" type="synonym">selU</name>
    <name evidence="4" type="ORF">ACFOSS_11535</name>
</gene>
<comment type="catalytic activity">
    <reaction evidence="2">
        <text>5-methylaminomethyl-S-(2E)-geranyl-thiouridine(34) in tRNA + selenophosphate + H(+) = 5-methylaminomethyl-2-(Se-phospho)selenouridine(34) in tRNA + (2E)-thiogeraniol</text>
        <dbReference type="Rhea" id="RHEA:60172"/>
        <dbReference type="Rhea" id="RHEA-COMP:14654"/>
        <dbReference type="Rhea" id="RHEA-COMP:15523"/>
        <dbReference type="ChEBI" id="CHEBI:15378"/>
        <dbReference type="ChEBI" id="CHEBI:16144"/>
        <dbReference type="ChEBI" id="CHEBI:140632"/>
        <dbReference type="ChEBI" id="CHEBI:143702"/>
        <dbReference type="ChEBI" id="CHEBI:143703"/>
    </reaction>
</comment>
<dbReference type="SUPFAM" id="SSF52821">
    <property type="entry name" value="Rhodanese/Cell cycle control phosphatase"/>
    <property type="match status" value="1"/>
</dbReference>
<dbReference type="EC" id="2.9.1.3" evidence="2"/>
<sequence>MMRLPQIDASLPLLLSGRPLIDLRAPIEFAAGAFPQAINLPLMSDAERAAVGTCYVQHGQAAAIALGHQLVSGQTRQQRLACWLAQHQAAPDSVLYCLRGGLRSQTVQQWLAEAGVVMPRVRGGYKALRRCLIEQQASFLQQNPLCIVTGMTGSGKTELLADLPLAVDLEHHARHRGSSFGALPEPQPANVDFENALALDLLRPRHSGWRILEDESRMIGRCTLPLDLFEAMQAAPLLVLECPLAERVQRIRRDYVDGMIRRWQAALGSHALACEQVATQLRAALSRLEKRLGGLVYRQLQAMMEEGFALQQQQGDSQGHALWIQRLLVEYYDPVYLRQLERRPNQRLFSGDAVACRHFLQQLG</sequence>
<keyword evidence="2 4" id="KW-0808">Transferase</keyword>
<dbReference type="Proteomes" id="UP001595692">
    <property type="component" value="Unassembled WGS sequence"/>
</dbReference>
<keyword evidence="1 2" id="KW-0711">Selenium</keyword>
<protein>
    <recommendedName>
        <fullName evidence="2">tRNA 2-selenouridine synthase</fullName>
        <ecNumber evidence="2">2.9.1.3</ecNumber>
    </recommendedName>
</protein>
<accession>A0ABV8CPJ7</accession>
<feature type="domain" description="Rhodanese" evidence="3">
    <location>
        <begin position="14"/>
        <end position="137"/>
    </location>
</feature>
<dbReference type="InterPro" id="IPR001763">
    <property type="entry name" value="Rhodanese-like_dom"/>
</dbReference>
<dbReference type="SMART" id="SM00450">
    <property type="entry name" value="RHOD"/>
    <property type="match status" value="1"/>
</dbReference>
<dbReference type="EMBL" id="JBHSAF010000014">
    <property type="protein sequence ID" value="MFC3914097.1"/>
    <property type="molecule type" value="Genomic_DNA"/>
</dbReference>
<dbReference type="HAMAP" id="MF_01622">
    <property type="entry name" value="tRNA_sel_U_synth"/>
    <property type="match status" value="1"/>
</dbReference>
<comment type="catalytic activity">
    <reaction evidence="2">
        <text>5-methylaminomethyl-2-(Se-phospho)selenouridine(34) in tRNA + H2O = 5-methylaminomethyl-2-selenouridine(34) in tRNA + phosphate</text>
        <dbReference type="Rhea" id="RHEA:60176"/>
        <dbReference type="Rhea" id="RHEA-COMP:10196"/>
        <dbReference type="Rhea" id="RHEA-COMP:15523"/>
        <dbReference type="ChEBI" id="CHEBI:15377"/>
        <dbReference type="ChEBI" id="CHEBI:43474"/>
        <dbReference type="ChEBI" id="CHEBI:82743"/>
        <dbReference type="ChEBI" id="CHEBI:143702"/>
    </reaction>
</comment>
<dbReference type="PANTHER" id="PTHR30401">
    <property type="entry name" value="TRNA 2-SELENOURIDINE SYNTHASE"/>
    <property type="match status" value="1"/>
</dbReference>
<comment type="caution">
    <text evidence="4">The sequence shown here is derived from an EMBL/GenBank/DDBJ whole genome shotgun (WGS) entry which is preliminary data.</text>
</comment>
<evidence type="ECO:0000313" key="5">
    <source>
        <dbReference type="Proteomes" id="UP001595692"/>
    </source>
</evidence>
<dbReference type="Gene3D" id="3.40.250.10">
    <property type="entry name" value="Rhodanese-like domain"/>
    <property type="match status" value="1"/>
</dbReference>
<evidence type="ECO:0000259" key="3">
    <source>
        <dbReference type="PROSITE" id="PS50206"/>
    </source>
</evidence>
<evidence type="ECO:0000256" key="2">
    <source>
        <dbReference type="HAMAP-Rule" id="MF_01622"/>
    </source>
</evidence>